<feature type="transmembrane region" description="Helical" evidence="11">
    <location>
        <begin position="859"/>
        <end position="879"/>
    </location>
</feature>
<name>A0A9P6K8I0_9FUNG</name>
<dbReference type="PANTHER" id="PTHR13205">
    <property type="entry name" value="TRANSMEMBRANE PROTEIN 15-RELATED"/>
    <property type="match status" value="1"/>
</dbReference>
<feature type="compositionally biased region" description="Basic and acidic residues" evidence="10">
    <location>
        <begin position="211"/>
        <end position="224"/>
    </location>
</feature>
<feature type="compositionally biased region" description="Polar residues" evidence="10">
    <location>
        <begin position="122"/>
        <end position="139"/>
    </location>
</feature>
<evidence type="ECO:0000256" key="9">
    <source>
        <dbReference type="ARBA" id="ARBA00023136"/>
    </source>
</evidence>
<proteinExistence type="inferred from homology"/>
<keyword evidence="14" id="KW-1185">Reference proteome</keyword>
<evidence type="ECO:0000256" key="4">
    <source>
        <dbReference type="ARBA" id="ARBA00022679"/>
    </source>
</evidence>
<feature type="transmembrane region" description="Helical" evidence="11">
    <location>
        <begin position="433"/>
        <end position="455"/>
    </location>
</feature>
<dbReference type="AlphaFoldDB" id="A0A9P6K8I0"/>
<evidence type="ECO:0000256" key="10">
    <source>
        <dbReference type="SAM" id="MobiDB-lite"/>
    </source>
</evidence>
<dbReference type="EMBL" id="JAAAXW010000001">
    <property type="protein sequence ID" value="KAF9551954.1"/>
    <property type="molecule type" value="Genomic_DNA"/>
</dbReference>
<feature type="transmembrane region" description="Helical" evidence="11">
    <location>
        <begin position="899"/>
        <end position="914"/>
    </location>
</feature>
<evidence type="ECO:0000256" key="8">
    <source>
        <dbReference type="ARBA" id="ARBA00022989"/>
    </source>
</evidence>
<dbReference type="Proteomes" id="UP000723463">
    <property type="component" value="Unassembled WGS sequence"/>
</dbReference>
<keyword evidence="7" id="KW-0256">Endoplasmic reticulum</keyword>
<evidence type="ECO:0000313" key="14">
    <source>
        <dbReference type="Proteomes" id="UP000723463"/>
    </source>
</evidence>
<evidence type="ECO:0000256" key="7">
    <source>
        <dbReference type="ARBA" id="ARBA00022824"/>
    </source>
</evidence>
<dbReference type="InterPro" id="IPR032974">
    <property type="entry name" value="Polypren_kinase"/>
</dbReference>
<feature type="transmembrane region" description="Helical" evidence="11">
    <location>
        <begin position="961"/>
        <end position="980"/>
    </location>
</feature>
<keyword evidence="9 11" id="KW-0472">Membrane</keyword>
<evidence type="ECO:0000256" key="3">
    <source>
        <dbReference type="ARBA" id="ARBA00012132"/>
    </source>
</evidence>
<comment type="caution">
    <text evidence="12">The sequence shown here is derived from an EMBL/GenBank/DDBJ whole genome shotgun (WGS) entry which is preliminary data.</text>
</comment>
<evidence type="ECO:0000256" key="5">
    <source>
        <dbReference type="ARBA" id="ARBA00022692"/>
    </source>
</evidence>
<feature type="transmembrane region" description="Helical" evidence="11">
    <location>
        <begin position="1026"/>
        <end position="1050"/>
    </location>
</feature>
<feature type="compositionally biased region" description="Gly residues" evidence="10">
    <location>
        <begin position="26"/>
        <end position="53"/>
    </location>
</feature>
<dbReference type="GO" id="GO:0043048">
    <property type="term" value="P:dolichyl monophosphate biosynthetic process"/>
    <property type="evidence" value="ECO:0007669"/>
    <property type="project" value="TreeGrafter"/>
</dbReference>
<feature type="transmembrane region" description="Helical" evidence="11">
    <location>
        <begin position="249"/>
        <end position="269"/>
    </location>
</feature>
<comment type="similarity">
    <text evidence="2">Belongs to the polyprenol kinase family.</text>
</comment>
<evidence type="ECO:0000256" key="11">
    <source>
        <dbReference type="SAM" id="Phobius"/>
    </source>
</evidence>
<sequence length="1153" mass="123943">MMQDSQKSSEYCSKDDINSKGTKYLSGGGGGGGKGHGSSGGGGSGGLRDGGVQGLTMRHHTTTSQQQQHYTRTHSRQDSLDTTTGRRAGGELGGGRYTPGHQRSSSMPHTGSTAFLRGGGATSSARMNGSTGASSTTPRGLTSFFQLGGGLSSGSRATSGGPNPAQRRRRANLLRVRIERALMVGMGLLAGYRMMTLDYSQVQEDGATSFREGKSSLSYEDHHRGGTGARENQNQQHHHAVMPTLAKDAWALGAGFVVLAFVHALFLTAHDRRLQFPVHKNVPLQPLKKRSSRYLNMTVPQTIATAAAAAADTDEESEDDEALYREQAADLHEEKLLLNQESAHGTSGTGTGAGIMDPVFGSLQSRFCRTSEGATPQWRVWGSEAHWYRKGADNGSIFATVLVPVVLAAKFVQTVTDEKFSSTGISGIKTAETVLSSMALSMTFGASILIHMLLLKVFEEPSGPRNGKVYQQQYGKRPSSGVFKSTVLDSIVLPPPITMTPVPASSTTISASTSTNNLSTASGSLYPKNLYPPHRTANAISSPSSPSSPSLSAASSAPSSIALTQPYRQTLQQQQQQQQQQQDIQDVFMFSADQMHHPSLLIGSSEAEKTSDREEIWIIALGFGGAYTCLITLLARFKWIPGLENTGAGMVMLNQNVFQLLMIGFAYFYRRSFTFGELTILAQVVTLLINETLRMNFMTSPPSPPGAVLENPQFLFLLTLVVGMLLIGVLLTPVLMYCRRLAQMPTKGAKAADLQKREFKKKVAAGIVYSGLLVIVLGLIMPRCERVLGQNPFLWLIEFMLMTRIFTPELVASLSSSRGQSSLVMDPLTKPAESGGGFGSSFLGGSLQTLMGIQIGWSRLGLCLYWVLAVGCSIGFFYWMNSTIRRRSIMGSLNNRRKYYHALAVLMFVPGYLTDEPFMHIAFSVGLAALIFLEYIRYFAVVPFGKEIHLFLVGFLDGRDGGPIILSHLYLLMGCAAPVWLAEHHILAGLSGIFALGVGDAMASIVGKRFGRHRWPGTIKTVEGTVAFVGSVMVAAGAVFVGMWLMSFVFGDSASSLLLQKASSLADGVAGATGSAGGGGTKTSPPRAMPSSLPPAALLSFSTWNDWSAVSWTLWGVIRYGIAVSVAAMLEAVSEQNDNLVIPVLMLAMVWLI</sequence>
<feature type="region of interest" description="Disordered" evidence="10">
    <location>
        <begin position="502"/>
        <end position="555"/>
    </location>
</feature>
<feature type="transmembrane region" description="Helical" evidence="11">
    <location>
        <begin position="675"/>
        <end position="693"/>
    </location>
</feature>
<feature type="transmembrane region" description="Helical" evidence="11">
    <location>
        <begin position="616"/>
        <end position="635"/>
    </location>
</feature>
<feature type="region of interest" description="Disordered" evidence="10">
    <location>
        <begin position="210"/>
        <end position="237"/>
    </location>
</feature>
<evidence type="ECO:0000313" key="13">
    <source>
        <dbReference type="EMBL" id="KAF9552032.1"/>
    </source>
</evidence>
<feature type="compositionally biased region" description="Low complexity" evidence="10">
    <location>
        <begin position="505"/>
        <end position="525"/>
    </location>
</feature>
<feature type="compositionally biased region" description="Polar residues" evidence="10">
    <location>
        <begin position="101"/>
        <end position="113"/>
    </location>
</feature>
<keyword evidence="6" id="KW-0418">Kinase</keyword>
<evidence type="ECO:0000256" key="2">
    <source>
        <dbReference type="ARBA" id="ARBA00010794"/>
    </source>
</evidence>
<keyword evidence="4" id="KW-0808">Transferase</keyword>
<feature type="transmembrane region" description="Helical" evidence="11">
    <location>
        <begin position="647"/>
        <end position="668"/>
    </location>
</feature>
<dbReference type="EMBL" id="JAAAXW010000001">
    <property type="protein sequence ID" value="KAF9552032.1"/>
    <property type="molecule type" value="Genomic_DNA"/>
</dbReference>
<feature type="transmembrane region" description="Helical" evidence="11">
    <location>
        <begin position="395"/>
        <end position="413"/>
    </location>
</feature>
<feature type="region of interest" description="Disordered" evidence="10">
    <location>
        <begin position="1"/>
        <end position="169"/>
    </location>
</feature>
<keyword evidence="8 11" id="KW-1133">Transmembrane helix</keyword>
<keyword evidence="5 11" id="KW-0812">Transmembrane</keyword>
<feature type="transmembrane region" description="Helical" evidence="11">
    <location>
        <begin position="763"/>
        <end position="781"/>
    </location>
</feature>
<feature type="transmembrane region" description="Helical" evidence="11">
    <location>
        <begin position="713"/>
        <end position="738"/>
    </location>
</feature>
<evidence type="ECO:0000313" key="12">
    <source>
        <dbReference type="EMBL" id="KAF9551954.1"/>
    </source>
</evidence>
<dbReference type="GO" id="GO:0004168">
    <property type="term" value="F:dolichol kinase activity"/>
    <property type="evidence" value="ECO:0007669"/>
    <property type="project" value="UniProtKB-EC"/>
</dbReference>
<feature type="compositionally biased region" description="Polar residues" evidence="10">
    <location>
        <begin position="1"/>
        <end position="11"/>
    </location>
</feature>
<feature type="transmembrane region" description="Helical" evidence="11">
    <location>
        <begin position="986"/>
        <end position="1006"/>
    </location>
</feature>
<evidence type="ECO:0000256" key="1">
    <source>
        <dbReference type="ARBA" id="ARBA00004477"/>
    </source>
</evidence>
<dbReference type="GO" id="GO:0005789">
    <property type="term" value="C:endoplasmic reticulum membrane"/>
    <property type="evidence" value="ECO:0007669"/>
    <property type="project" value="UniProtKB-SubCell"/>
</dbReference>
<evidence type="ECO:0000256" key="6">
    <source>
        <dbReference type="ARBA" id="ARBA00022777"/>
    </source>
</evidence>
<dbReference type="PANTHER" id="PTHR13205:SF15">
    <property type="entry name" value="DOLICHOL KINASE"/>
    <property type="match status" value="1"/>
</dbReference>
<reference evidence="12" key="1">
    <citation type="journal article" date="2020" name="Fungal Divers.">
        <title>Resolving the Mortierellaceae phylogeny through synthesis of multi-gene phylogenetics and phylogenomics.</title>
        <authorList>
            <person name="Vandepol N."/>
            <person name="Liber J."/>
            <person name="Desiro A."/>
            <person name="Na H."/>
            <person name="Kennedy M."/>
            <person name="Barry K."/>
            <person name="Grigoriev I.V."/>
            <person name="Miller A.N."/>
            <person name="O'Donnell K."/>
            <person name="Stajich J.E."/>
            <person name="Bonito G."/>
        </authorList>
    </citation>
    <scope>NUCLEOTIDE SEQUENCE</scope>
    <source>
        <strain evidence="12">NRRL 2591</strain>
    </source>
</reference>
<feature type="transmembrane region" description="Helical" evidence="11">
    <location>
        <begin position="178"/>
        <end position="195"/>
    </location>
</feature>
<feature type="transmembrane region" description="Helical" evidence="11">
    <location>
        <begin position="920"/>
        <end position="940"/>
    </location>
</feature>
<gene>
    <name evidence="12" type="ORF">EC957_000027</name>
    <name evidence="13" type="ORF">EC957_000105</name>
</gene>
<feature type="compositionally biased region" description="Low complexity" evidence="10">
    <location>
        <begin position="539"/>
        <end position="555"/>
    </location>
</feature>
<protein>
    <recommendedName>
        <fullName evidence="3">dolichol kinase</fullName>
        <ecNumber evidence="3">2.7.1.108</ecNumber>
    </recommendedName>
</protein>
<dbReference type="EC" id="2.7.1.108" evidence="3"/>
<accession>A0A9P6K8I0</accession>
<comment type="subcellular location">
    <subcellularLocation>
        <location evidence="1">Endoplasmic reticulum membrane</location>
        <topology evidence="1">Multi-pass membrane protein</topology>
    </subcellularLocation>
</comment>
<organism evidence="12 14">
    <name type="scientific">Mortierella hygrophila</name>
    <dbReference type="NCBI Taxonomy" id="979708"/>
    <lineage>
        <taxon>Eukaryota</taxon>
        <taxon>Fungi</taxon>
        <taxon>Fungi incertae sedis</taxon>
        <taxon>Mucoromycota</taxon>
        <taxon>Mortierellomycotina</taxon>
        <taxon>Mortierellomycetes</taxon>
        <taxon>Mortierellales</taxon>
        <taxon>Mortierellaceae</taxon>
        <taxon>Mortierella</taxon>
    </lineage>
</organism>